<evidence type="ECO:0000313" key="1">
    <source>
        <dbReference type="EnsemblMetazoa" id="MESCA010079-PA"/>
    </source>
</evidence>
<organism evidence="1 2">
    <name type="scientific">Megaselia scalaris</name>
    <name type="common">Humpbacked fly</name>
    <name type="synonym">Phora scalaris</name>
    <dbReference type="NCBI Taxonomy" id="36166"/>
    <lineage>
        <taxon>Eukaryota</taxon>
        <taxon>Metazoa</taxon>
        <taxon>Ecdysozoa</taxon>
        <taxon>Arthropoda</taxon>
        <taxon>Hexapoda</taxon>
        <taxon>Insecta</taxon>
        <taxon>Pterygota</taxon>
        <taxon>Neoptera</taxon>
        <taxon>Endopterygota</taxon>
        <taxon>Diptera</taxon>
        <taxon>Brachycera</taxon>
        <taxon>Muscomorpha</taxon>
        <taxon>Platypezoidea</taxon>
        <taxon>Phoridae</taxon>
        <taxon>Megaseliini</taxon>
        <taxon>Megaselia</taxon>
    </lineage>
</organism>
<reference evidence="1" key="2">
    <citation type="submission" date="2015-06" db="UniProtKB">
        <authorList>
            <consortium name="EnsemblMetazoa"/>
        </authorList>
    </citation>
    <scope>IDENTIFICATION</scope>
</reference>
<dbReference type="Proteomes" id="UP000015102">
    <property type="component" value="Unassembled WGS sequence"/>
</dbReference>
<name>T1H1L6_MEGSC</name>
<dbReference type="EMBL" id="CAQQ02376753">
    <property type="status" value="NOT_ANNOTATED_CDS"/>
    <property type="molecule type" value="Genomic_DNA"/>
</dbReference>
<proteinExistence type="predicted"/>
<dbReference type="EMBL" id="CAQQ02376752">
    <property type="status" value="NOT_ANNOTATED_CDS"/>
    <property type="molecule type" value="Genomic_DNA"/>
</dbReference>
<keyword evidence="2" id="KW-1185">Reference proteome</keyword>
<dbReference type="AlphaFoldDB" id="T1H1L6"/>
<evidence type="ECO:0000313" key="2">
    <source>
        <dbReference type="Proteomes" id="UP000015102"/>
    </source>
</evidence>
<dbReference type="EnsemblMetazoa" id="MESCA010079-RA">
    <property type="protein sequence ID" value="MESCA010079-PA"/>
    <property type="gene ID" value="MESCA010079"/>
</dbReference>
<protein>
    <submittedName>
        <fullName evidence="1">Uncharacterized protein</fullName>
    </submittedName>
</protein>
<sequence>MLVVRLVIVAKDFNLTAQIANVAQEIVAVQKLVAKQEIVVKMENVLVLEIASAPKMIVANLRLVVQRLLIATVNYSIR</sequence>
<dbReference type="HOGENOM" id="CLU_2624797_0_0_1"/>
<reference evidence="2" key="1">
    <citation type="submission" date="2013-02" db="EMBL/GenBank/DDBJ databases">
        <authorList>
            <person name="Hughes D."/>
        </authorList>
    </citation>
    <scope>NUCLEOTIDE SEQUENCE</scope>
    <source>
        <strain>Durham</strain>
        <strain evidence="2">NC isolate 2 -- Noor lab</strain>
    </source>
</reference>
<accession>T1H1L6</accession>